<evidence type="ECO:0000256" key="1">
    <source>
        <dbReference type="SAM" id="SignalP"/>
    </source>
</evidence>
<organism evidence="2 3">
    <name type="scientific">Aquilegia coerulea</name>
    <name type="common">Rocky mountain columbine</name>
    <dbReference type="NCBI Taxonomy" id="218851"/>
    <lineage>
        <taxon>Eukaryota</taxon>
        <taxon>Viridiplantae</taxon>
        <taxon>Streptophyta</taxon>
        <taxon>Embryophyta</taxon>
        <taxon>Tracheophyta</taxon>
        <taxon>Spermatophyta</taxon>
        <taxon>Magnoliopsida</taxon>
        <taxon>Ranunculales</taxon>
        <taxon>Ranunculaceae</taxon>
        <taxon>Thalictroideae</taxon>
        <taxon>Aquilegia</taxon>
    </lineage>
</organism>
<sequence length="70" mass="8031">MAIIPGTWWLRMVAANTLFPVCKDSQHGSMMQRKLLTSEFEPRIVQFGWQSKLTKSFTAQGDNYMVFNCG</sequence>
<dbReference type="EMBL" id="KZ305029">
    <property type="protein sequence ID" value="PIA50713.1"/>
    <property type="molecule type" value="Genomic_DNA"/>
</dbReference>
<dbReference type="Proteomes" id="UP000230069">
    <property type="component" value="Unassembled WGS sequence"/>
</dbReference>
<evidence type="ECO:0000313" key="2">
    <source>
        <dbReference type="EMBL" id="PIA50713.1"/>
    </source>
</evidence>
<reference evidence="2 3" key="1">
    <citation type="submission" date="2017-09" db="EMBL/GenBank/DDBJ databases">
        <title>WGS assembly of Aquilegia coerulea Goldsmith.</title>
        <authorList>
            <person name="Hodges S."/>
            <person name="Kramer E."/>
            <person name="Nordborg M."/>
            <person name="Tomkins J."/>
            <person name="Borevitz J."/>
            <person name="Derieg N."/>
            <person name="Yan J."/>
            <person name="Mihaltcheva S."/>
            <person name="Hayes R.D."/>
            <person name="Rokhsar D."/>
        </authorList>
    </citation>
    <scope>NUCLEOTIDE SEQUENCE [LARGE SCALE GENOMIC DNA]</scope>
    <source>
        <strain evidence="3">cv. Goldsmith</strain>
    </source>
</reference>
<keyword evidence="1" id="KW-0732">Signal</keyword>
<evidence type="ECO:0000313" key="3">
    <source>
        <dbReference type="Proteomes" id="UP000230069"/>
    </source>
</evidence>
<accession>A0A2G5E4N2</accession>
<name>A0A2G5E4N2_AQUCA</name>
<proteinExistence type="predicted"/>
<dbReference type="AlphaFoldDB" id="A0A2G5E4N2"/>
<protein>
    <submittedName>
        <fullName evidence="2">Uncharacterized protein</fullName>
    </submittedName>
</protein>
<dbReference type="InParanoid" id="A0A2G5E4N2"/>
<gene>
    <name evidence="2" type="ORF">AQUCO_01200142v1</name>
</gene>
<keyword evidence="3" id="KW-1185">Reference proteome</keyword>
<feature type="signal peptide" evidence="1">
    <location>
        <begin position="1"/>
        <end position="15"/>
    </location>
</feature>
<feature type="chain" id="PRO_5013767766" evidence="1">
    <location>
        <begin position="16"/>
        <end position="70"/>
    </location>
</feature>